<keyword evidence="3" id="KW-1185">Reference proteome</keyword>
<evidence type="ECO:0000313" key="3">
    <source>
        <dbReference type="Proteomes" id="UP000509704"/>
    </source>
</evidence>
<organism evidence="2 3">
    <name type="scientific">Zygotorulaspora mrakii</name>
    <name type="common">Zygosaccharomyces mrakii</name>
    <dbReference type="NCBI Taxonomy" id="42260"/>
    <lineage>
        <taxon>Eukaryota</taxon>
        <taxon>Fungi</taxon>
        <taxon>Dikarya</taxon>
        <taxon>Ascomycota</taxon>
        <taxon>Saccharomycotina</taxon>
        <taxon>Saccharomycetes</taxon>
        <taxon>Saccharomycetales</taxon>
        <taxon>Saccharomycetaceae</taxon>
        <taxon>Zygotorulaspora</taxon>
    </lineage>
</organism>
<feature type="compositionally biased region" description="Polar residues" evidence="1">
    <location>
        <begin position="128"/>
        <end position="145"/>
    </location>
</feature>
<feature type="compositionally biased region" description="Basic and acidic residues" evidence="1">
    <location>
        <begin position="171"/>
        <end position="189"/>
    </location>
</feature>
<dbReference type="RefSeq" id="XP_037145608.1">
    <property type="nucleotide sequence ID" value="XM_037289713.1"/>
</dbReference>
<feature type="compositionally biased region" description="Basic residues" evidence="1">
    <location>
        <begin position="491"/>
        <end position="502"/>
    </location>
</feature>
<evidence type="ECO:0000313" key="2">
    <source>
        <dbReference type="EMBL" id="QLG73882.1"/>
    </source>
</evidence>
<dbReference type="AlphaFoldDB" id="A0A7H9B829"/>
<evidence type="ECO:0000256" key="1">
    <source>
        <dbReference type="SAM" id="MobiDB-lite"/>
    </source>
</evidence>
<reference evidence="2 3" key="1">
    <citation type="submission" date="2020-07" db="EMBL/GenBank/DDBJ databases">
        <title>The yeast mating-type switching endonuclease HO is a domesticated member of an unorthodox homing genetic element family.</title>
        <authorList>
            <person name="Coughlan A.Y."/>
            <person name="Lombardi L."/>
            <person name="Braun-Galleani S."/>
            <person name="Martos A.R."/>
            <person name="Galeote V."/>
            <person name="Bigey F."/>
            <person name="Dequin S."/>
            <person name="Byrne K.P."/>
            <person name="Wolfe K.H."/>
        </authorList>
    </citation>
    <scope>NUCLEOTIDE SEQUENCE [LARGE SCALE GENOMIC DNA]</scope>
    <source>
        <strain evidence="2 3">NRRL Y-6702</strain>
    </source>
</reference>
<accession>A0A7H9B829</accession>
<dbReference type="Proteomes" id="UP000509704">
    <property type="component" value="Chromosome 6"/>
</dbReference>
<protein>
    <submittedName>
        <fullName evidence="2">Uncharacterized protein</fullName>
    </submittedName>
</protein>
<feature type="compositionally biased region" description="Polar residues" evidence="1">
    <location>
        <begin position="160"/>
        <end position="170"/>
    </location>
</feature>
<feature type="compositionally biased region" description="Polar residues" evidence="1">
    <location>
        <begin position="82"/>
        <end position="111"/>
    </location>
</feature>
<gene>
    <name evidence="2" type="ORF">HG535_0F03940</name>
</gene>
<proteinExistence type="predicted"/>
<feature type="compositionally biased region" description="Polar residues" evidence="1">
    <location>
        <begin position="463"/>
        <end position="490"/>
    </location>
</feature>
<feature type="region of interest" description="Disordered" evidence="1">
    <location>
        <begin position="411"/>
        <end position="517"/>
    </location>
</feature>
<feature type="compositionally biased region" description="Basic and acidic residues" evidence="1">
    <location>
        <begin position="198"/>
        <end position="210"/>
    </location>
</feature>
<dbReference type="EMBL" id="CP058609">
    <property type="protein sequence ID" value="QLG73882.1"/>
    <property type="molecule type" value="Genomic_DNA"/>
</dbReference>
<feature type="compositionally biased region" description="Polar residues" evidence="1">
    <location>
        <begin position="411"/>
        <end position="442"/>
    </location>
</feature>
<dbReference type="KEGG" id="zmk:HG535_0F03940"/>
<name>A0A7H9B829_ZYGMR</name>
<feature type="compositionally biased region" description="Basic and acidic residues" evidence="1">
    <location>
        <begin position="148"/>
        <end position="157"/>
    </location>
</feature>
<feature type="compositionally biased region" description="Pro residues" evidence="1">
    <location>
        <begin position="302"/>
        <end position="318"/>
    </location>
</feature>
<sequence>MSSEPFDYFEEARKLIAFANRVCMGERVTQEDKITDPHGKHTNVEDEAFKSEYLKNADSLQQITTIKKSKSPWPYQERTGMNLLSPQQKVEVPQQPTTEKQAGNGFLQNSDFVKFSDSDEESEEIDIQSTVVNNGNTGNSKTEPVSESYRHMQDVRKTKNPAQKPSATSHKMTESDSAMRSELQQENRQGDSLLVQNKKNDDYLSQEQGKKCENLVTENFRKLDTHLAQDDRIRRDFGQKVSIDKSFISSSQSKNLRTQQEKEKRLLESAKNSSNIVFTLLGEPSVNEGQRKRSKAASWSSLPPPASPPLPPPPPPYPVPFVDLTDSQYQNQNAEQNIVVPVQSAQTMGNSPPNNIDDALSTNRSKSWSINSNQKIAFPANNNIFALAPNQCHNNLRSEQQVIRGQWCHQTGSVPSQSSSFGYQQISPQNISIRPTSTNNRMESLPNKRKQSNNIPKNKIANLHSNHVTRNNQRSTATGSFKNDSRNVSKNIRKKKTPKSLKRINGMVKKHDLEDHY</sequence>
<dbReference type="GeneID" id="59237641"/>
<feature type="region of interest" description="Disordered" evidence="1">
    <location>
        <begin position="282"/>
        <end position="318"/>
    </location>
</feature>
<feature type="region of interest" description="Disordered" evidence="1">
    <location>
        <begin position="70"/>
        <end position="210"/>
    </location>
</feature>